<evidence type="ECO:0000259" key="1">
    <source>
        <dbReference type="Pfam" id="PF03704"/>
    </source>
</evidence>
<dbReference type="EMBL" id="JXBL01000001">
    <property type="protein sequence ID" value="KIE42175.1"/>
    <property type="molecule type" value="Genomic_DNA"/>
</dbReference>
<dbReference type="Proteomes" id="UP000031433">
    <property type="component" value="Unassembled WGS sequence"/>
</dbReference>
<dbReference type="AlphaFoldDB" id="A0A0C1U314"/>
<dbReference type="InterPro" id="IPR036388">
    <property type="entry name" value="WH-like_DNA-bd_sf"/>
</dbReference>
<protein>
    <submittedName>
        <fullName evidence="2">DNA-binding protein</fullName>
    </submittedName>
</protein>
<gene>
    <name evidence="2" type="ORF">SE37_05850</name>
</gene>
<organism evidence="2 3">
    <name type="scientific">Geobacter soli</name>
    <dbReference type="NCBI Taxonomy" id="1510391"/>
    <lineage>
        <taxon>Bacteria</taxon>
        <taxon>Pseudomonadati</taxon>
        <taxon>Thermodesulfobacteriota</taxon>
        <taxon>Desulfuromonadia</taxon>
        <taxon>Geobacterales</taxon>
        <taxon>Geobacteraceae</taxon>
        <taxon>Geobacter</taxon>
    </lineage>
</organism>
<dbReference type="Gene3D" id="1.10.10.10">
    <property type="entry name" value="Winged helix-like DNA-binding domain superfamily/Winged helix DNA-binding domain"/>
    <property type="match status" value="1"/>
</dbReference>
<dbReference type="InterPro" id="IPR051677">
    <property type="entry name" value="AfsR-DnrI-RedD_regulator"/>
</dbReference>
<evidence type="ECO:0000313" key="2">
    <source>
        <dbReference type="EMBL" id="KIE42175.1"/>
    </source>
</evidence>
<accession>A0A0C1U314</accession>
<dbReference type="PANTHER" id="PTHR35807">
    <property type="entry name" value="TRANSCRIPTIONAL REGULATOR REDD-RELATED"/>
    <property type="match status" value="1"/>
</dbReference>
<dbReference type="InterPro" id="IPR005158">
    <property type="entry name" value="BTAD"/>
</dbReference>
<comment type="caution">
    <text evidence="2">The sequence shown here is derived from an EMBL/GenBank/DDBJ whole genome shotgun (WGS) entry which is preliminary data.</text>
</comment>
<feature type="domain" description="Bacterial transcriptional activator" evidence="1">
    <location>
        <begin position="119"/>
        <end position="186"/>
    </location>
</feature>
<dbReference type="Gene3D" id="1.25.40.10">
    <property type="entry name" value="Tetratricopeptide repeat domain"/>
    <property type="match status" value="1"/>
</dbReference>
<evidence type="ECO:0000313" key="3">
    <source>
        <dbReference type="Proteomes" id="UP000031433"/>
    </source>
</evidence>
<proteinExistence type="predicted"/>
<dbReference type="RefSeq" id="WP_039644490.1">
    <property type="nucleotide sequence ID" value="NZ_JXBL01000001.1"/>
</dbReference>
<sequence>MVAQRKIAMTEERGEEGPALHINSFGGLSISYQVTPISIVWESQKARILFCYLLISYDQWLHRDKLIEMIWPGCDLSSGAKNFKTTLSRLRKSFSGPRTVNPVLSLGEAIRLDYSVFSLDSSQFKYHASSGIKMLARGEISLARKYLETAQDLYRGPFLPEEPFDPYISAERNELEKLHTSVLSSLEKVYQIEGNQDAVEAITLLRNVAGMAHQS</sequence>
<dbReference type="GO" id="GO:0006355">
    <property type="term" value="P:regulation of DNA-templated transcription"/>
    <property type="evidence" value="ECO:0007669"/>
    <property type="project" value="InterPro"/>
</dbReference>
<dbReference type="SUPFAM" id="SSF46894">
    <property type="entry name" value="C-terminal effector domain of the bipartite response regulators"/>
    <property type="match status" value="1"/>
</dbReference>
<dbReference type="InterPro" id="IPR011990">
    <property type="entry name" value="TPR-like_helical_dom_sf"/>
</dbReference>
<keyword evidence="3" id="KW-1185">Reference proteome</keyword>
<dbReference type="Pfam" id="PF03704">
    <property type="entry name" value="BTAD"/>
    <property type="match status" value="1"/>
</dbReference>
<dbReference type="PANTHER" id="PTHR35807:SF2">
    <property type="entry name" value="TRANSCRIPTIONAL ACTIVATOR DOMAIN"/>
    <property type="match status" value="1"/>
</dbReference>
<reference evidence="2 3" key="1">
    <citation type="submission" date="2015-01" db="EMBL/GenBank/DDBJ databases">
        <title>Genome sequence of the anaerobic bacterium Geobacter soli GSS01, a dissimilatory Fe(III) reducer from soil.</title>
        <authorList>
            <person name="Yang G."/>
            <person name="Zhou S."/>
        </authorList>
    </citation>
    <scope>NUCLEOTIDE SEQUENCE [LARGE SCALE GENOMIC DNA]</scope>
    <source>
        <strain evidence="2 3">GSS01</strain>
    </source>
</reference>
<keyword evidence="2" id="KW-0238">DNA-binding</keyword>
<dbReference type="GO" id="GO:0003677">
    <property type="term" value="F:DNA binding"/>
    <property type="evidence" value="ECO:0007669"/>
    <property type="project" value="UniProtKB-KW"/>
</dbReference>
<dbReference type="InterPro" id="IPR016032">
    <property type="entry name" value="Sig_transdc_resp-reg_C-effctor"/>
</dbReference>
<name>A0A0C1U314_9BACT</name>